<dbReference type="SUPFAM" id="SSF48557">
    <property type="entry name" value="L-aspartase-like"/>
    <property type="match status" value="1"/>
</dbReference>
<sequence length="92" mass="10272">MITIDGNNLTPGVLLELGKGNYKIQLSSDSIERVRMAREMLEAILKENKVAYGINTGFGKFARVVIPDDSLKYPHGYMTRKESSVRIDANVL</sequence>
<dbReference type="VEuPathDB" id="VectorBase:RSAN_057260"/>
<comment type="caution">
    <text evidence="2">The sequence shown here is derived from an EMBL/GenBank/DDBJ whole genome shotgun (WGS) entry which is preliminary data.</text>
</comment>
<dbReference type="InterPro" id="IPR008948">
    <property type="entry name" value="L-Aspartase-like"/>
</dbReference>
<dbReference type="InterPro" id="IPR001106">
    <property type="entry name" value="Aromatic_Lyase"/>
</dbReference>
<comment type="similarity">
    <text evidence="1">Belongs to the PAL/histidase family.</text>
</comment>
<accession>A0A9D4YRV0</accession>
<dbReference type="Pfam" id="PF00221">
    <property type="entry name" value="Lyase_aromatic"/>
    <property type="match status" value="1"/>
</dbReference>
<reference evidence="2" key="2">
    <citation type="submission" date="2021-09" db="EMBL/GenBank/DDBJ databases">
        <authorList>
            <person name="Jia N."/>
            <person name="Wang J."/>
            <person name="Shi W."/>
            <person name="Du L."/>
            <person name="Sun Y."/>
            <person name="Zhan W."/>
            <person name="Jiang J."/>
            <person name="Wang Q."/>
            <person name="Zhang B."/>
            <person name="Ji P."/>
            <person name="Sakyi L.B."/>
            <person name="Cui X."/>
            <person name="Yuan T."/>
            <person name="Jiang B."/>
            <person name="Yang W."/>
            <person name="Lam T.T.-Y."/>
            <person name="Chang Q."/>
            <person name="Ding S."/>
            <person name="Wang X."/>
            <person name="Zhu J."/>
            <person name="Ruan X."/>
            <person name="Zhao L."/>
            <person name="Wei J."/>
            <person name="Que T."/>
            <person name="Du C."/>
            <person name="Cheng J."/>
            <person name="Dai P."/>
            <person name="Han X."/>
            <person name="Huang E."/>
            <person name="Gao Y."/>
            <person name="Liu J."/>
            <person name="Shao H."/>
            <person name="Ye R."/>
            <person name="Li L."/>
            <person name="Wei W."/>
            <person name="Wang X."/>
            <person name="Wang C."/>
            <person name="Huo Q."/>
            <person name="Li W."/>
            <person name="Guo W."/>
            <person name="Chen H."/>
            <person name="Chen S."/>
            <person name="Zhou L."/>
            <person name="Zhou L."/>
            <person name="Ni X."/>
            <person name="Tian J."/>
            <person name="Zhou Y."/>
            <person name="Sheng Y."/>
            <person name="Liu T."/>
            <person name="Pan Y."/>
            <person name="Xia L."/>
            <person name="Li J."/>
            <person name="Zhao F."/>
            <person name="Cao W."/>
        </authorList>
    </citation>
    <scope>NUCLEOTIDE SEQUENCE</scope>
    <source>
        <strain evidence="2">Rsan-2018</strain>
        <tissue evidence="2">Larvae</tissue>
    </source>
</reference>
<gene>
    <name evidence="2" type="ORF">HPB52_024985</name>
</gene>
<dbReference type="Gene3D" id="1.10.275.10">
    <property type="entry name" value="Fumarase/aspartase (N-terminal domain)"/>
    <property type="match status" value="1"/>
</dbReference>
<dbReference type="Proteomes" id="UP000821837">
    <property type="component" value="Unassembled WGS sequence"/>
</dbReference>
<reference evidence="2" key="1">
    <citation type="journal article" date="2020" name="Cell">
        <title>Large-Scale Comparative Analyses of Tick Genomes Elucidate Their Genetic Diversity and Vector Capacities.</title>
        <authorList>
            <consortium name="Tick Genome and Microbiome Consortium (TIGMIC)"/>
            <person name="Jia N."/>
            <person name="Wang J."/>
            <person name="Shi W."/>
            <person name="Du L."/>
            <person name="Sun Y."/>
            <person name="Zhan W."/>
            <person name="Jiang J.F."/>
            <person name="Wang Q."/>
            <person name="Zhang B."/>
            <person name="Ji P."/>
            <person name="Bell-Sakyi L."/>
            <person name="Cui X.M."/>
            <person name="Yuan T.T."/>
            <person name="Jiang B.G."/>
            <person name="Yang W.F."/>
            <person name="Lam T.T."/>
            <person name="Chang Q.C."/>
            <person name="Ding S.J."/>
            <person name="Wang X.J."/>
            <person name="Zhu J.G."/>
            <person name="Ruan X.D."/>
            <person name="Zhao L."/>
            <person name="Wei J.T."/>
            <person name="Ye R.Z."/>
            <person name="Que T.C."/>
            <person name="Du C.H."/>
            <person name="Zhou Y.H."/>
            <person name="Cheng J.X."/>
            <person name="Dai P.F."/>
            <person name="Guo W.B."/>
            <person name="Han X.H."/>
            <person name="Huang E.J."/>
            <person name="Li L.F."/>
            <person name="Wei W."/>
            <person name="Gao Y.C."/>
            <person name="Liu J.Z."/>
            <person name="Shao H.Z."/>
            <person name="Wang X."/>
            <person name="Wang C.C."/>
            <person name="Yang T.C."/>
            <person name="Huo Q.B."/>
            <person name="Li W."/>
            <person name="Chen H.Y."/>
            <person name="Chen S.E."/>
            <person name="Zhou L.G."/>
            <person name="Ni X.B."/>
            <person name="Tian J.H."/>
            <person name="Sheng Y."/>
            <person name="Liu T."/>
            <person name="Pan Y.S."/>
            <person name="Xia L.Y."/>
            <person name="Li J."/>
            <person name="Zhao F."/>
            <person name="Cao W.C."/>
        </authorList>
    </citation>
    <scope>NUCLEOTIDE SEQUENCE</scope>
    <source>
        <strain evidence="2">Rsan-2018</strain>
    </source>
</reference>
<proteinExistence type="inferred from homology"/>
<dbReference type="AlphaFoldDB" id="A0A9D4YRV0"/>
<dbReference type="GO" id="GO:0003824">
    <property type="term" value="F:catalytic activity"/>
    <property type="evidence" value="ECO:0007669"/>
    <property type="project" value="InterPro"/>
</dbReference>
<dbReference type="EMBL" id="JABSTV010000443">
    <property type="protein sequence ID" value="KAH7986421.1"/>
    <property type="molecule type" value="Genomic_DNA"/>
</dbReference>
<evidence type="ECO:0000313" key="2">
    <source>
        <dbReference type="EMBL" id="KAH7986421.1"/>
    </source>
</evidence>
<evidence type="ECO:0008006" key="4">
    <source>
        <dbReference type="Google" id="ProtNLM"/>
    </source>
</evidence>
<protein>
    <recommendedName>
        <fullName evidence="4">Histidine ammonia-lyase</fullName>
    </recommendedName>
</protein>
<keyword evidence="3" id="KW-1185">Reference proteome</keyword>
<organism evidence="2 3">
    <name type="scientific">Rhipicephalus sanguineus</name>
    <name type="common">Brown dog tick</name>
    <name type="synonym">Ixodes sanguineus</name>
    <dbReference type="NCBI Taxonomy" id="34632"/>
    <lineage>
        <taxon>Eukaryota</taxon>
        <taxon>Metazoa</taxon>
        <taxon>Ecdysozoa</taxon>
        <taxon>Arthropoda</taxon>
        <taxon>Chelicerata</taxon>
        <taxon>Arachnida</taxon>
        <taxon>Acari</taxon>
        <taxon>Parasitiformes</taxon>
        <taxon>Ixodida</taxon>
        <taxon>Ixodoidea</taxon>
        <taxon>Ixodidae</taxon>
        <taxon>Rhipicephalinae</taxon>
        <taxon>Rhipicephalus</taxon>
        <taxon>Rhipicephalus</taxon>
    </lineage>
</organism>
<dbReference type="InterPro" id="IPR024083">
    <property type="entry name" value="Fumarase/histidase_N"/>
</dbReference>
<evidence type="ECO:0000313" key="3">
    <source>
        <dbReference type="Proteomes" id="UP000821837"/>
    </source>
</evidence>
<name>A0A9D4YRV0_RHISA</name>
<evidence type="ECO:0000256" key="1">
    <source>
        <dbReference type="ARBA" id="ARBA00007238"/>
    </source>
</evidence>